<evidence type="ECO:0000256" key="3">
    <source>
        <dbReference type="ARBA" id="ARBA00008743"/>
    </source>
</evidence>
<dbReference type="InterPro" id="IPR055457">
    <property type="entry name" value="OST48_N"/>
</dbReference>
<comment type="subunit">
    <text evidence="8">Component of the oligosaccharyltransferase (OST) complex.</text>
</comment>
<dbReference type="RefSeq" id="XP_033686794.1">
    <property type="nucleotide sequence ID" value="XM_033828353.1"/>
</dbReference>
<dbReference type="InterPro" id="IPR055459">
    <property type="entry name" value="OST48_MD"/>
</dbReference>
<keyword evidence="5 8" id="KW-0256">Endoplasmic reticulum</keyword>
<comment type="subcellular location">
    <subcellularLocation>
        <location evidence="8">Endoplasmic reticulum membrane</location>
        <topology evidence="8">Single-pass type I membrane protein</topology>
    </subcellularLocation>
    <subcellularLocation>
        <location evidence="1">Membrane</location>
        <topology evidence="1">Single-pass type I membrane protein</topology>
    </subcellularLocation>
</comment>
<feature type="domain" description="OST48 N-terminal" evidence="9">
    <location>
        <begin position="25"/>
        <end position="281"/>
    </location>
</feature>
<reference evidence="11" key="1">
    <citation type="journal article" date="2020" name="Stud. Mycol.">
        <title>101 Dothideomycetes genomes: a test case for predicting lifestyles and emergence of pathogens.</title>
        <authorList>
            <person name="Haridas S."/>
            <person name="Albert R."/>
            <person name="Binder M."/>
            <person name="Bloem J."/>
            <person name="Labutti K."/>
            <person name="Salamov A."/>
            <person name="Andreopoulos B."/>
            <person name="Baker S."/>
            <person name="Barry K."/>
            <person name="Bills G."/>
            <person name="Bluhm B."/>
            <person name="Cannon C."/>
            <person name="Castanera R."/>
            <person name="Culley D."/>
            <person name="Daum C."/>
            <person name="Ezra D."/>
            <person name="Gonzalez J."/>
            <person name="Henrissat B."/>
            <person name="Kuo A."/>
            <person name="Liang C."/>
            <person name="Lipzen A."/>
            <person name="Lutzoni F."/>
            <person name="Magnuson J."/>
            <person name="Mondo S."/>
            <person name="Nolan M."/>
            <person name="Ohm R."/>
            <person name="Pangilinan J."/>
            <person name="Park H.-J."/>
            <person name="Ramirez L."/>
            <person name="Alfaro M."/>
            <person name="Sun H."/>
            <person name="Tritt A."/>
            <person name="Yoshinaga Y."/>
            <person name="Zwiers L.-H."/>
            <person name="Turgeon B."/>
            <person name="Goodwin S."/>
            <person name="Spatafora J."/>
            <person name="Crous P."/>
            <person name="Grigoriev I."/>
        </authorList>
    </citation>
    <scope>NUCLEOTIDE SEQUENCE</scope>
    <source>
        <strain evidence="11">CBS 122368</strain>
    </source>
</reference>
<feature type="domain" description="OST48 middle" evidence="10">
    <location>
        <begin position="314"/>
        <end position="453"/>
    </location>
</feature>
<evidence type="ECO:0000313" key="12">
    <source>
        <dbReference type="Proteomes" id="UP000800094"/>
    </source>
</evidence>
<dbReference type="GO" id="GO:0008250">
    <property type="term" value="C:oligosaccharyltransferase complex"/>
    <property type="evidence" value="ECO:0007669"/>
    <property type="project" value="TreeGrafter"/>
</dbReference>
<dbReference type="AlphaFoldDB" id="A0A6A6IQE4"/>
<feature type="chain" id="PRO_5025717051" description="Dolichyl-diphosphooligosaccharide--protein glycosyltransferase subunit WBP1" evidence="8">
    <location>
        <begin position="19"/>
        <end position="464"/>
    </location>
</feature>
<organism evidence="11 12">
    <name type="scientific">Trematosphaeria pertusa</name>
    <dbReference type="NCBI Taxonomy" id="390896"/>
    <lineage>
        <taxon>Eukaryota</taxon>
        <taxon>Fungi</taxon>
        <taxon>Dikarya</taxon>
        <taxon>Ascomycota</taxon>
        <taxon>Pezizomycotina</taxon>
        <taxon>Dothideomycetes</taxon>
        <taxon>Pleosporomycetidae</taxon>
        <taxon>Pleosporales</taxon>
        <taxon>Massarineae</taxon>
        <taxon>Trematosphaeriaceae</taxon>
        <taxon>Trematosphaeria</taxon>
    </lineage>
</organism>
<keyword evidence="12" id="KW-1185">Reference proteome</keyword>
<proteinExistence type="inferred from homology"/>
<keyword evidence="7 8" id="KW-0472">Membrane</keyword>
<dbReference type="PANTHER" id="PTHR10830:SF0">
    <property type="entry name" value="DOLICHYL-DIPHOSPHOOLIGOSACCHARIDE--PROTEIN GLYCOSYLTRANSFERASE 48 KDA SUBUNIT"/>
    <property type="match status" value="1"/>
</dbReference>
<feature type="transmembrane region" description="Helical" evidence="8">
    <location>
        <begin position="429"/>
        <end position="452"/>
    </location>
</feature>
<comment type="function">
    <text evidence="8">Subunit of the oligosaccharyl transferase (OST) complex that catalyzes the initial transfer of a defined glycan (Glc(3)Man(9)GlcNAc(2) in eukaryotes) from the lipid carrier dolichol-pyrophosphate to an asparagine residue within an Asn-X-Ser/Thr consensus motif in nascent polypeptide chains, the first step in protein N-glycosylation. N-glycosylation occurs cotranslationally and the complex associates with the Sec61 complex at the channel-forming translocon complex that mediates protein translocation across the endoplasmic reticulum (ER).</text>
</comment>
<dbReference type="Proteomes" id="UP000800094">
    <property type="component" value="Unassembled WGS sequence"/>
</dbReference>
<evidence type="ECO:0000256" key="8">
    <source>
        <dbReference type="RuleBase" id="RU361142"/>
    </source>
</evidence>
<evidence type="ECO:0000256" key="4">
    <source>
        <dbReference type="ARBA" id="ARBA00022692"/>
    </source>
</evidence>
<dbReference type="GO" id="GO:0016740">
    <property type="term" value="F:transferase activity"/>
    <property type="evidence" value="ECO:0007669"/>
    <property type="project" value="UniProtKB-KW"/>
</dbReference>
<evidence type="ECO:0000259" key="9">
    <source>
        <dbReference type="Pfam" id="PF03345"/>
    </source>
</evidence>
<dbReference type="UniPathway" id="UPA00378"/>
<dbReference type="EMBL" id="ML987192">
    <property type="protein sequence ID" value="KAF2251790.1"/>
    <property type="molecule type" value="Genomic_DNA"/>
</dbReference>
<keyword evidence="4 8" id="KW-0812">Transmembrane</keyword>
<evidence type="ECO:0000256" key="7">
    <source>
        <dbReference type="ARBA" id="ARBA00023136"/>
    </source>
</evidence>
<feature type="signal peptide" evidence="8">
    <location>
        <begin position="1"/>
        <end position="18"/>
    </location>
</feature>
<accession>A0A6A6IQE4</accession>
<keyword evidence="11" id="KW-0808">Transferase</keyword>
<protein>
    <recommendedName>
        <fullName evidence="8">Dolichyl-diphosphooligosaccharide--protein glycosyltransferase subunit WBP1</fullName>
        <shortName evidence="8">Oligosaccharyl transferase subunit WBP1</shortName>
    </recommendedName>
</protein>
<name>A0A6A6IQE4_9PLEO</name>
<evidence type="ECO:0000256" key="5">
    <source>
        <dbReference type="ARBA" id="ARBA00022824"/>
    </source>
</evidence>
<dbReference type="Pfam" id="PF23358">
    <property type="entry name" value="OST48_MD"/>
    <property type="match status" value="1"/>
</dbReference>
<evidence type="ECO:0000256" key="1">
    <source>
        <dbReference type="ARBA" id="ARBA00004479"/>
    </source>
</evidence>
<keyword evidence="6 8" id="KW-1133">Transmembrane helix</keyword>
<comment type="pathway">
    <text evidence="2 8">Protein modification; protein glycosylation.</text>
</comment>
<evidence type="ECO:0000256" key="2">
    <source>
        <dbReference type="ARBA" id="ARBA00004922"/>
    </source>
</evidence>
<dbReference type="InterPro" id="IPR005013">
    <property type="entry name" value="DDOST_48_kDa_subunit"/>
</dbReference>
<evidence type="ECO:0000259" key="10">
    <source>
        <dbReference type="Pfam" id="PF23358"/>
    </source>
</evidence>
<evidence type="ECO:0000256" key="6">
    <source>
        <dbReference type="ARBA" id="ARBA00022989"/>
    </source>
</evidence>
<dbReference type="PANTHER" id="PTHR10830">
    <property type="entry name" value="DOLICHYL-DIPHOSPHOOLIGOSACCHARIDE--PROTEIN GLYCOSYLTRANSFERASE 48 KDA SUBUNIT"/>
    <property type="match status" value="1"/>
</dbReference>
<keyword evidence="8" id="KW-0732">Signal</keyword>
<evidence type="ECO:0000313" key="11">
    <source>
        <dbReference type="EMBL" id="KAF2251790.1"/>
    </source>
</evidence>
<comment type="similarity">
    <text evidence="3 8">Belongs to the DDOST 48 kDa subunit family.</text>
</comment>
<sequence>MRWLFSLLLLALLGAVQALSYTGGRLLVVLEEQSEREKYSVFLEDLAARGFHTTVDSPKSDKLSLFRHGERAYDHVILLPGKSKGLGPALTATQFLDFMKKEGNVLVALSSDHATPTAVQSLLLELDIHVPSDKGALVVDHFNYDSNSAAEKHDVLLLPYPKPLRPDVKNYFAGEGFIAVPRAIGQTLGNESPLIEPILRAPCTAYSYNPKDEADAVEDPFATGEQLSIVSSMQAHNSARLTVLGAAEMLQNGWFAEKATLNGKAIKTANRDFAQKLTAWTFKETGVLKIGKLFHYLDEGVSKKLNTSLAIPENNPKIYRVKQDVAFQVEISEYQGDHLAPYFPAPGDSVQLEFSMLSPFHRLNLTPISQTANSTIFGVSFKTPDQHGIFNFRINYRRPFLTNVDEKRQVTVRHFAHDEWPRSWQISGAWVWIGGIWVTVVGWVAFVAVWLYSAPTEKSVKKTQ</sequence>
<dbReference type="Pfam" id="PF03345">
    <property type="entry name" value="OST48_N"/>
    <property type="match status" value="1"/>
</dbReference>
<dbReference type="GO" id="GO:0018279">
    <property type="term" value="P:protein N-linked glycosylation via asparagine"/>
    <property type="evidence" value="ECO:0007669"/>
    <property type="project" value="UniProtKB-UniRule"/>
</dbReference>
<dbReference type="GeneID" id="54581683"/>
<gene>
    <name evidence="11" type="ORF">BU26DRAFT_516547</name>
</gene>
<dbReference type="OrthoDB" id="29105at2759"/>